<dbReference type="InterPro" id="IPR050342">
    <property type="entry name" value="HMGB"/>
</dbReference>
<dbReference type="GO" id="GO:0003677">
    <property type="term" value="F:DNA binding"/>
    <property type="evidence" value="ECO:0007669"/>
    <property type="project" value="UniProtKB-UniRule"/>
</dbReference>
<gene>
    <name evidence="6" type="primary">LOC106177014</name>
</gene>
<feature type="region of interest" description="Disordered" evidence="3">
    <location>
        <begin position="259"/>
        <end position="306"/>
    </location>
</feature>
<dbReference type="GO" id="GO:0005634">
    <property type="term" value="C:nucleus"/>
    <property type="evidence" value="ECO:0007669"/>
    <property type="project" value="UniProtKB-UniRule"/>
</dbReference>
<feature type="compositionally biased region" description="Basic residues" evidence="3">
    <location>
        <begin position="285"/>
        <end position="300"/>
    </location>
</feature>
<dbReference type="Pfam" id="PF00505">
    <property type="entry name" value="HMG_box"/>
    <property type="match status" value="2"/>
</dbReference>
<sequence length="306" mass="35368">MALRVLKLSFGNLRLFESSSVCYARSIHYTPVACASQEKIVPPKKPPSSFLSFLNAKRSDIKNENPDIKNTELSKIAGAMWKSLNTDEKAMYVNAAKKELDKYHDKYEAFIQSLSPEQREMLGEQGRTRKQKLERRRTKAMLHKLEKPKKPVSAFLRFAASKMVDRGEAPVPQYMSGCAQMWRRMPEDDKQEFKKAYAEEKAEYEKNLSAWEQKVSAEGHPELVRGYSQQLKKERNAAIIAKKREKMALARAKKLQKVAAAKAKKKEKLAQQRKRKKEKAEAQKKKQRKRAVTRVKKLKKITKDEP</sequence>
<proteinExistence type="predicted"/>
<dbReference type="PROSITE" id="PS50118">
    <property type="entry name" value="HMG_BOX_2"/>
    <property type="match status" value="2"/>
</dbReference>
<keyword evidence="1 2" id="KW-0238">DNA-binding</keyword>
<dbReference type="InterPro" id="IPR009071">
    <property type="entry name" value="HMG_box_dom"/>
</dbReference>
<evidence type="ECO:0000256" key="2">
    <source>
        <dbReference type="PROSITE-ProRule" id="PRU00267"/>
    </source>
</evidence>
<accession>A0A1S3JXR4</accession>
<evidence type="ECO:0000259" key="4">
    <source>
        <dbReference type="PROSITE" id="PS50118"/>
    </source>
</evidence>
<evidence type="ECO:0000313" key="5">
    <source>
        <dbReference type="Proteomes" id="UP000085678"/>
    </source>
</evidence>
<evidence type="ECO:0000313" key="6">
    <source>
        <dbReference type="RefSeq" id="XP_013415097.1"/>
    </source>
</evidence>
<dbReference type="Proteomes" id="UP000085678">
    <property type="component" value="Unplaced"/>
</dbReference>
<reference evidence="6" key="2">
    <citation type="submission" date="2025-08" db="UniProtKB">
        <authorList>
            <consortium name="RefSeq"/>
        </authorList>
    </citation>
    <scope>IDENTIFICATION</scope>
</reference>
<organism evidence="5 6">
    <name type="scientific">Lingula anatina</name>
    <name type="common">Brachiopod</name>
    <name type="synonym">Lingula unguis</name>
    <dbReference type="NCBI Taxonomy" id="7574"/>
    <lineage>
        <taxon>Eukaryota</taxon>
        <taxon>Metazoa</taxon>
        <taxon>Spiralia</taxon>
        <taxon>Lophotrochozoa</taxon>
        <taxon>Brachiopoda</taxon>
        <taxon>Linguliformea</taxon>
        <taxon>Lingulata</taxon>
        <taxon>Lingulida</taxon>
        <taxon>Linguloidea</taxon>
        <taxon>Lingulidae</taxon>
        <taxon>Lingula</taxon>
    </lineage>
</organism>
<dbReference type="Gene3D" id="1.10.30.10">
    <property type="entry name" value="High mobility group box domain"/>
    <property type="match status" value="2"/>
</dbReference>
<dbReference type="AlphaFoldDB" id="A0A1S3JXR4"/>
<dbReference type="OrthoDB" id="5550281at2759"/>
<name>A0A1S3JXR4_LINAN</name>
<protein>
    <submittedName>
        <fullName evidence="6">Transcription factor A, mitochondrial</fullName>
    </submittedName>
</protein>
<keyword evidence="5" id="KW-1185">Reference proteome</keyword>
<evidence type="ECO:0000256" key="3">
    <source>
        <dbReference type="SAM" id="MobiDB-lite"/>
    </source>
</evidence>
<reference evidence="6" key="1">
    <citation type="journal article" date="2015" name="Nat. Commun.">
        <title>The Lingula genome provides insights into brachiopod evolution and the origin of phosphate biomineralization.</title>
        <authorList>
            <person name="Luo Y.J."/>
            <person name="Takeuchi T."/>
            <person name="Koyanagi R."/>
            <person name="Yamada L."/>
            <person name="Kanda M."/>
            <person name="Khalturina M."/>
            <person name="Fujie M."/>
            <person name="Yamasaki S.I."/>
            <person name="Endo K."/>
            <person name="Satoh N."/>
        </authorList>
    </citation>
    <scope>NUCLEOTIDE SEQUENCE</scope>
</reference>
<dbReference type="RefSeq" id="XP_013415097.1">
    <property type="nucleotide sequence ID" value="XM_013559643.2"/>
</dbReference>
<dbReference type="InParanoid" id="A0A1S3JXR4"/>
<dbReference type="STRING" id="7574.A0A1S3JXR4"/>
<dbReference type="InterPro" id="IPR036910">
    <property type="entry name" value="HMG_box_dom_sf"/>
</dbReference>
<feature type="domain" description="HMG box" evidence="4">
    <location>
        <begin position="148"/>
        <end position="212"/>
    </location>
</feature>
<feature type="DNA-binding region" description="HMG box" evidence="2">
    <location>
        <begin position="148"/>
        <end position="212"/>
    </location>
</feature>
<dbReference type="SUPFAM" id="SSF47095">
    <property type="entry name" value="HMG-box"/>
    <property type="match status" value="2"/>
</dbReference>
<dbReference type="PANTHER" id="PTHR48112">
    <property type="entry name" value="HIGH MOBILITY GROUP PROTEIN DSP1"/>
    <property type="match status" value="1"/>
</dbReference>
<dbReference type="FunCoup" id="A0A1S3JXR4">
    <property type="interactions" value="2908"/>
</dbReference>
<dbReference type="SMART" id="SM00398">
    <property type="entry name" value="HMG"/>
    <property type="match status" value="2"/>
</dbReference>
<feature type="DNA-binding region" description="HMG box" evidence="2">
    <location>
        <begin position="43"/>
        <end position="111"/>
    </location>
</feature>
<evidence type="ECO:0000256" key="1">
    <source>
        <dbReference type="ARBA" id="ARBA00023125"/>
    </source>
</evidence>
<feature type="domain" description="HMG box" evidence="4">
    <location>
        <begin position="43"/>
        <end position="111"/>
    </location>
</feature>
<dbReference type="KEGG" id="lak:106177014"/>
<dbReference type="GeneID" id="106177014"/>
<keyword evidence="2" id="KW-0539">Nucleus</keyword>
<feature type="compositionally biased region" description="Basic residues" evidence="3">
    <location>
        <begin position="259"/>
        <end position="277"/>
    </location>
</feature>